<evidence type="ECO:0000313" key="1">
    <source>
        <dbReference type="EMBL" id="MCM2392570.1"/>
    </source>
</evidence>
<dbReference type="EMBL" id="JAMQAW010000041">
    <property type="protein sequence ID" value="MCM2392570.1"/>
    <property type="molecule type" value="Genomic_DNA"/>
</dbReference>
<protein>
    <submittedName>
        <fullName evidence="1">Uncharacterized protein</fullName>
    </submittedName>
</protein>
<dbReference type="Proteomes" id="UP001431429">
    <property type="component" value="Unassembled WGS sequence"/>
</dbReference>
<sequence length="113" mass="12897">MRNPIVRALAWVLNRFCTREPGRHSAQHLAQRPAPTPVQPCAPDFIAELRAWSRPWTGPSSELARSIFRAEETDHLTPECRERYFATAWAERGYDYPYVALTGVHQVPTGVHT</sequence>
<comment type="caution">
    <text evidence="1">The sequence shown here is derived from an EMBL/GenBank/DDBJ whole genome shotgun (WGS) entry which is preliminary data.</text>
</comment>
<evidence type="ECO:0000313" key="2">
    <source>
        <dbReference type="Proteomes" id="UP001431429"/>
    </source>
</evidence>
<keyword evidence="2" id="KW-1185">Reference proteome</keyword>
<proteinExistence type="predicted"/>
<dbReference type="RefSeq" id="WP_250922891.1">
    <property type="nucleotide sequence ID" value="NZ_JAMQAW010000041.1"/>
</dbReference>
<reference evidence="1" key="1">
    <citation type="submission" date="2022-06" db="EMBL/GenBank/DDBJ databases">
        <title>Genome public.</title>
        <authorList>
            <person name="Sun Q."/>
        </authorList>
    </citation>
    <scope>NUCLEOTIDE SEQUENCE</scope>
    <source>
        <strain evidence="1">CWNU-1</strain>
    </source>
</reference>
<gene>
    <name evidence="1" type="ORF">NBG84_30530</name>
</gene>
<name>A0ABT0UWU9_9ACTN</name>
<accession>A0ABT0UWU9</accession>
<organism evidence="1 2">
    <name type="scientific">Streptomyces albipurpureus</name>
    <dbReference type="NCBI Taxonomy" id="2897419"/>
    <lineage>
        <taxon>Bacteria</taxon>
        <taxon>Bacillati</taxon>
        <taxon>Actinomycetota</taxon>
        <taxon>Actinomycetes</taxon>
        <taxon>Kitasatosporales</taxon>
        <taxon>Streptomycetaceae</taxon>
        <taxon>Streptomyces</taxon>
    </lineage>
</organism>